<evidence type="ECO:0000256" key="1">
    <source>
        <dbReference type="SAM" id="Phobius"/>
    </source>
</evidence>
<dbReference type="EMBL" id="AZFW01000006">
    <property type="protein sequence ID" value="KRM30137.1"/>
    <property type="molecule type" value="Genomic_DNA"/>
</dbReference>
<dbReference type="PATRIC" id="fig|1122147.4.peg.3038"/>
<sequence>MKKNGGILILFILAVAGFIVISMLNQSVYQIFTIFVVWSAVLYVVYRLGLLAWVSLRREQRKP</sequence>
<comment type="caution">
    <text evidence="2">The sequence shown here is derived from an EMBL/GenBank/DDBJ whole genome shotgun (WGS) entry which is preliminary data.</text>
</comment>
<feature type="transmembrane region" description="Helical" evidence="1">
    <location>
        <begin position="7"/>
        <end position="25"/>
    </location>
</feature>
<feature type="transmembrane region" description="Helical" evidence="1">
    <location>
        <begin position="31"/>
        <end position="54"/>
    </location>
</feature>
<evidence type="ECO:0000313" key="2">
    <source>
        <dbReference type="EMBL" id="KRM30137.1"/>
    </source>
</evidence>
<accession>A0A0R1XQX9</accession>
<dbReference type="AlphaFoldDB" id="A0A0R1XQX9"/>
<organism evidence="2 3">
    <name type="scientific">Schleiferilactobacillus harbinensis DSM 16991</name>
    <dbReference type="NCBI Taxonomy" id="1122147"/>
    <lineage>
        <taxon>Bacteria</taxon>
        <taxon>Bacillati</taxon>
        <taxon>Bacillota</taxon>
        <taxon>Bacilli</taxon>
        <taxon>Lactobacillales</taxon>
        <taxon>Lactobacillaceae</taxon>
        <taxon>Schleiferilactobacillus</taxon>
    </lineage>
</organism>
<name>A0A0R1XQX9_9LACO</name>
<dbReference type="Proteomes" id="UP000050949">
    <property type="component" value="Unassembled WGS sequence"/>
</dbReference>
<keyword evidence="1" id="KW-0812">Transmembrane</keyword>
<reference evidence="2 3" key="1">
    <citation type="journal article" date="2015" name="Genome Announc.">
        <title>Expanding the biotechnology potential of lactobacilli through comparative genomics of 213 strains and associated genera.</title>
        <authorList>
            <person name="Sun Z."/>
            <person name="Harris H.M."/>
            <person name="McCann A."/>
            <person name="Guo C."/>
            <person name="Argimon S."/>
            <person name="Zhang W."/>
            <person name="Yang X."/>
            <person name="Jeffery I.B."/>
            <person name="Cooney J.C."/>
            <person name="Kagawa T.F."/>
            <person name="Liu W."/>
            <person name="Song Y."/>
            <person name="Salvetti E."/>
            <person name="Wrobel A."/>
            <person name="Rasinkangas P."/>
            <person name="Parkhill J."/>
            <person name="Rea M.C."/>
            <person name="O'Sullivan O."/>
            <person name="Ritari J."/>
            <person name="Douillard F.P."/>
            <person name="Paul Ross R."/>
            <person name="Yang R."/>
            <person name="Briner A.E."/>
            <person name="Felis G.E."/>
            <person name="de Vos W.M."/>
            <person name="Barrangou R."/>
            <person name="Klaenhammer T.R."/>
            <person name="Caufield P.W."/>
            <person name="Cui Y."/>
            <person name="Zhang H."/>
            <person name="O'Toole P.W."/>
        </authorList>
    </citation>
    <scope>NUCLEOTIDE SEQUENCE [LARGE SCALE GENOMIC DNA]</scope>
    <source>
        <strain evidence="2 3">DSM 16991</strain>
    </source>
</reference>
<dbReference type="RefSeq" id="WP_027828774.1">
    <property type="nucleotide sequence ID" value="NZ_AUEH01000028.1"/>
</dbReference>
<keyword evidence="1" id="KW-0472">Membrane</keyword>
<evidence type="ECO:0000313" key="3">
    <source>
        <dbReference type="Proteomes" id="UP000050949"/>
    </source>
</evidence>
<protein>
    <submittedName>
        <fullName evidence="2">Uncharacterized protein</fullName>
    </submittedName>
</protein>
<gene>
    <name evidence="2" type="ORF">FC91_GL002952</name>
</gene>
<keyword evidence="1" id="KW-1133">Transmembrane helix</keyword>
<proteinExistence type="predicted"/>